<dbReference type="FunFam" id="2.60.40.10:FF:000706">
    <property type="entry name" value="Hemicentin 1"/>
    <property type="match status" value="1"/>
</dbReference>
<dbReference type="SUPFAM" id="SSF57196">
    <property type="entry name" value="EGF/Laminin"/>
    <property type="match status" value="1"/>
</dbReference>
<dbReference type="SMART" id="SM00406">
    <property type="entry name" value="IGv"/>
    <property type="match status" value="4"/>
</dbReference>
<feature type="domain" description="Ig-like" evidence="14">
    <location>
        <begin position="274"/>
        <end position="364"/>
    </location>
</feature>
<dbReference type="Pfam" id="PF07474">
    <property type="entry name" value="G2F"/>
    <property type="match status" value="1"/>
</dbReference>
<dbReference type="PROSITE" id="PS50835">
    <property type="entry name" value="IG_LIKE"/>
    <property type="match status" value="16"/>
</dbReference>
<keyword evidence="3" id="KW-0272">Extracellular matrix</keyword>
<dbReference type="SUPFAM" id="SSF54511">
    <property type="entry name" value="GFP-like"/>
    <property type="match status" value="1"/>
</dbReference>
<dbReference type="SMART" id="SM00179">
    <property type="entry name" value="EGF_CA"/>
    <property type="match status" value="4"/>
</dbReference>
<evidence type="ECO:0000256" key="5">
    <source>
        <dbReference type="ARBA" id="ARBA00022729"/>
    </source>
</evidence>
<evidence type="ECO:0000259" key="14">
    <source>
        <dbReference type="PROSITE" id="PS50835"/>
    </source>
</evidence>
<evidence type="ECO:0000256" key="6">
    <source>
        <dbReference type="ARBA" id="ARBA00022737"/>
    </source>
</evidence>
<proteinExistence type="predicted"/>
<dbReference type="SMART" id="SM00682">
    <property type="entry name" value="G2F"/>
    <property type="match status" value="1"/>
</dbReference>
<dbReference type="InterPro" id="IPR050958">
    <property type="entry name" value="Cell_Adh-Cytoskel_Orgn"/>
</dbReference>
<evidence type="ECO:0000256" key="4">
    <source>
        <dbReference type="ARBA" id="ARBA00022536"/>
    </source>
</evidence>
<dbReference type="Gene3D" id="2.60.40.10">
    <property type="entry name" value="Immunoglobulins"/>
    <property type="match status" value="16"/>
</dbReference>
<dbReference type="Pfam" id="PF13927">
    <property type="entry name" value="Ig_3"/>
    <property type="match status" value="5"/>
</dbReference>
<feature type="domain" description="EGF-like" evidence="13">
    <location>
        <begin position="1783"/>
        <end position="1821"/>
    </location>
</feature>
<dbReference type="Pfam" id="PF07645">
    <property type="entry name" value="EGF_CA"/>
    <property type="match status" value="2"/>
</dbReference>
<dbReference type="FunFam" id="2.10.25.10:FF:000210">
    <property type="entry name" value="Hemicentin 1"/>
    <property type="match status" value="1"/>
</dbReference>
<evidence type="ECO:0000313" key="17">
    <source>
        <dbReference type="Proteomes" id="UP001333110"/>
    </source>
</evidence>
<feature type="domain" description="Ig-like" evidence="14">
    <location>
        <begin position="182"/>
        <end position="267"/>
    </location>
</feature>
<dbReference type="InterPro" id="IPR006605">
    <property type="entry name" value="G2_nidogen/fibulin_G2F"/>
</dbReference>
<evidence type="ECO:0008006" key="18">
    <source>
        <dbReference type="Google" id="ProtNLM"/>
    </source>
</evidence>
<dbReference type="Proteomes" id="UP001333110">
    <property type="component" value="Unassembled WGS sequence"/>
</dbReference>
<dbReference type="InterPro" id="IPR018097">
    <property type="entry name" value="EGF_Ca-bd_CS"/>
</dbReference>
<evidence type="ECO:0000256" key="12">
    <source>
        <dbReference type="SAM" id="MobiDB-lite"/>
    </source>
</evidence>
<feature type="domain" description="Ig-like" evidence="14">
    <location>
        <begin position="1"/>
        <end position="85"/>
    </location>
</feature>
<dbReference type="GO" id="GO:0043025">
    <property type="term" value="C:neuronal cell body"/>
    <property type="evidence" value="ECO:0007669"/>
    <property type="project" value="TreeGrafter"/>
</dbReference>
<feature type="domain" description="EGF-like" evidence="13">
    <location>
        <begin position="1866"/>
        <end position="1905"/>
    </location>
</feature>
<dbReference type="PROSITE" id="PS01187">
    <property type="entry name" value="EGF_CA"/>
    <property type="match status" value="1"/>
</dbReference>
<dbReference type="SMART" id="SM00181">
    <property type="entry name" value="EGF"/>
    <property type="match status" value="4"/>
</dbReference>
<feature type="domain" description="Nidogen G2 beta-barrel" evidence="15">
    <location>
        <begin position="1547"/>
        <end position="1769"/>
    </location>
</feature>
<dbReference type="Pfam" id="PF12662">
    <property type="entry name" value="cEGF"/>
    <property type="match status" value="1"/>
</dbReference>
<feature type="domain" description="Ig-like" evidence="14">
    <location>
        <begin position="738"/>
        <end position="823"/>
    </location>
</feature>
<feature type="compositionally biased region" description="Pro residues" evidence="12">
    <location>
        <begin position="1417"/>
        <end position="1432"/>
    </location>
</feature>
<evidence type="ECO:0000256" key="9">
    <source>
        <dbReference type="ARBA" id="ARBA00023180"/>
    </source>
</evidence>
<dbReference type="FunFam" id="2.10.25.10:FF:000352">
    <property type="entry name" value="Hemicentin 1"/>
    <property type="match status" value="1"/>
</dbReference>
<dbReference type="PROSITE" id="PS00010">
    <property type="entry name" value="ASX_HYDROXYL"/>
    <property type="match status" value="3"/>
</dbReference>
<evidence type="ECO:0000256" key="10">
    <source>
        <dbReference type="ARBA" id="ARBA00023319"/>
    </source>
</evidence>
<dbReference type="InterPro" id="IPR003599">
    <property type="entry name" value="Ig_sub"/>
</dbReference>
<keyword evidence="5" id="KW-0732">Signal</keyword>
<keyword evidence="6" id="KW-0677">Repeat</keyword>
<name>A0AAN7MRI4_MYCAM</name>
<dbReference type="SUPFAM" id="SSF57184">
    <property type="entry name" value="Growth factor receptor domain"/>
    <property type="match status" value="1"/>
</dbReference>
<keyword evidence="10" id="KW-0393">Immunoglobulin domain</keyword>
<dbReference type="SMART" id="SM00409">
    <property type="entry name" value="IG"/>
    <property type="match status" value="16"/>
</dbReference>
<dbReference type="SUPFAM" id="SSF48726">
    <property type="entry name" value="Immunoglobulin"/>
    <property type="match status" value="16"/>
</dbReference>
<feature type="domain" description="Ig-like" evidence="14">
    <location>
        <begin position="644"/>
        <end position="735"/>
    </location>
</feature>
<dbReference type="InterPro" id="IPR026823">
    <property type="entry name" value="cEGF"/>
</dbReference>
<dbReference type="PROSITE" id="PS01186">
    <property type="entry name" value="EGF_2"/>
    <property type="match status" value="1"/>
</dbReference>
<comment type="caution">
    <text evidence="16">The sequence shown here is derived from an EMBL/GenBank/DDBJ whole genome shotgun (WGS) entry which is preliminary data.</text>
</comment>
<evidence type="ECO:0000256" key="3">
    <source>
        <dbReference type="ARBA" id="ARBA00022530"/>
    </source>
</evidence>
<feature type="domain" description="Ig-like" evidence="14">
    <location>
        <begin position="962"/>
        <end position="1048"/>
    </location>
</feature>
<evidence type="ECO:0000256" key="2">
    <source>
        <dbReference type="ARBA" id="ARBA00022525"/>
    </source>
</evidence>
<evidence type="ECO:0000256" key="11">
    <source>
        <dbReference type="PROSITE-ProRule" id="PRU00076"/>
    </source>
</evidence>
<evidence type="ECO:0000256" key="7">
    <source>
        <dbReference type="ARBA" id="ARBA00022837"/>
    </source>
</evidence>
<dbReference type="GO" id="GO:0005886">
    <property type="term" value="C:plasma membrane"/>
    <property type="evidence" value="ECO:0007669"/>
    <property type="project" value="TreeGrafter"/>
</dbReference>
<feature type="region of interest" description="Disordered" evidence="12">
    <location>
        <begin position="1909"/>
        <end position="1939"/>
    </location>
</feature>
<dbReference type="GO" id="GO:0008046">
    <property type="term" value="F:axon guidance receptor activity"/>
    <property type="evidence" value="ECO:0007669"/>
    <property type="project" value="TreeGrafter"/>
</dbReference>
<dbReference type="InterPro" id="IPR013783">
    <property type="entry name" value="Ig-like_fold"/>
</dbReference>
<feature type="domain" description="Ig-like" evidence="14">
    <location>
        <begin position="90"/>
        <end position="177"/>
    </location>
</feature>
<dbReference type="Pfam" id="PF07679">
    <property type="entry name" value="I-set"/>
    <property type="match status" value="11"/>
</dbReference>
<organism evidence="16 17">
    <name type="scientific">Mycteria americana</name>
    <name type="common">Wood stork</name>
    <dbReference type="NCBI Taxonomy" id="33587"/>
    <lineage>
        <taxon>Eukaryota</taxon>
        <taxon>Metazoa</taxon>
        <taxon>Chordata</taxon>
        <taxon>Craniata</taxon>
        <taxon>Vertebrata</taxon>
        <taxon>Euteleostomi</taxon>
        <taxon>Archelosauria</taxon>
        <taxon>Archosauria</taxon>
        <taxon>Dinosauria</taxon>
        <taxon>Saurischia</taxon>
        <taxon>Theropoda</taxon>
        <taxon>Coelurosauria</taxon>
        <taxon>Aves</taxon>
        <taxon>Neognathae</taxon>
        <taxon>Neoaves</taxon>
        <taxon>Aequornithes</taxon>
        <taxon>Ciconiiformes</taxon>
        <taxon>Ciconiidae</taxon>
        <taxon>Mycteria</taxon>
    </lineage>
</organism>
<evidence type="ECO:0000313" key="16">
    <source>
        <dbReference type="EMBL" id="KAK4811634.1"/>
    </source>
</evidence>
<accession>A0AAN7MRI4</accession>
<dbReference type="CDD" id="cd00054">
    <property type="entry name" value="EGF_CA"/>
    <property type="match status" value="3"/>
</dbReference>
<dbReference type="FunFam" id="2.60.40.10:FF:000285">
    <property type="entry name" value="Hemicentin 1"/>
    <property type="match status" value="2"/>
</dbReference>
<gene>
    <name evidence="16" type="ORF">QYF61_022727</name>
</gene>
<comment type="caution">
    <text evidence="11">Lacks conserved residue(s) required for the propagation of feature annotation.</text>
</comment>
<dbReference type="FunFam" id="2.60.40.10:FF:000503">
    <property type="entry name" value="Hemicentin 1"/>
    <property type="match status" value="1"/>
</dbReference>
<keyword evidence="9" id="KW-0325">Glycoprotein</keyword>
<feature type="domain" description="Ig-like" evidence="14">
    <location>
        <begin position="1458"/>
        <end position="1543"/>
    </location>
</feature>
<dbReference type="PROSITE" id="PS50993">
    <property type="entry name" value="NIDOGEN_G2"/>
    <property type="match status" value="1"/>
</dbReference>
<feature type="domain" description="Ig-like" evidence="14">
    <location>
        <begin position="1143"/>
        <end position="1229"/>
    </location>
</feature>
<dbReference type="FunFam" id="2.60.40.10:FF:000130">
    <property type="entry name" value="Hemicentin 1"/>
    <property type="match status" value="3"/>
</dbReference>
<feature type="domain" description="Ig-like" evidence="14">
    <location>
        <begin position="554"/>
        <end position="638"/>
    </location>
</feature>
<dbReference type="EMBL" id="JAUNZN010000017">
    <property type="protein sequence ID" value="KAK4811634.1"/>
    <property type="molecule type" value="Genomic_DNA"/>
</dbReference>
<feature type="domain" description="Ig-like" evidence="14">
    <location>
        <begin position="1234"/>
        <end position="1318"/>
    </location>
</feature>
<keyword evidence="2" id="KW-0964">Secreted</keyword>
<dbReference type="FunFam" id="2.10.25.10:FF:000385">
    <property type="entry name" value="Hemicentin 1"/>
    <property type="match status" value="1"/>
</dbReference>
<dbReference type="InterPro" id="IPR003598">
    <property type="entry name" value="Ig_sub2"/>
</dbReference>
<feature type="domain" description="Ig-like" evidence="14">
    <location>
        <begin position="1323"/>
        <end position="1409"/>
    </location>
</feature>
<feature type="region of interest" description="Disordered" evidence="12">
    <location>
        <begin position="1417"/>
        <end position="1459"/>
    </location>
</feature>
<dbReference type="GO" id="GO:0050808">
    <property type="term" value="P:synapse organization"/>
    <property type="evidence" value="ECO:0007669"/>
    <property type="project" value="TreeGrafter"/>
</dbReference>
<dbReference type="Gene3D" id="2.40.155.10">
    <property type="entry name" value="Green fluorescent protein"/>
    <property type="match status" value="1"/>
</dbReference>
<keyword evidence="7" id="KW-0106">Calcium</keyword>
<dbReference type="Gene3D" id="2.10.25.10">
    <property type="entry name" value="Laminin"/>
    <property type="match status" value="3"/>
</dbReference>
<dbReference type="InterPro" id="IPR036179">
    <property type="entry name" value="Ig-like_dom_sf"/>
</dbReference>
<reference evidence="16 17" key="1">
    <citation type="journal article" date="2023" name="J. Hered.">
        <title>Chromosome-level genome of the wood stork (Mycteria americana) provides insight into avian chromosome evolution.</title>
        <authorList>
            <person name="Flamio R. Jr."/>
            <person name="Ramstad K.M."/>
        </authorList>
    </citation>
    <scope>NUCLEOTIDE SEQUENCE [LARGE SCALE GENOMIC DNA]</scope>
    <source>
        <strain evidence="16">JAX WOST 10</strain>
    </source>
</reference>
<feature type="domain" description="Ig-like" evidence="14">
    <location>
        <begin position="369"/>
        <end position="458"/>
    </location>
</feature>
<dbReference type="InterPro" id="IPR013106">
    <property type="entry name" value="Ig_V-set"/>
</dbReference>
<evidence type="ECO:0000256" key="1">
    <source>
        <dbReference type="ARBA" id="ARBA00004498"/>
    </source>
</evidence>
<dbReference type="InterPro" id="IPR000152">
    <property type="entry name" value="EGF-type_Asp/Asn_hydroxyl_site"/>
</dbReference>
<keyword evidence="17" id="KW-1185">Reference proteome</keyword>
<dbReference type="InterPro" id="IPR007110">
    <property type="entry name" value="Ig-like_dom"/>
</dbReference>
<feature type="domain" description="EGF-like" evidence="13">
    <location>
        <begin position="1976"/>
        <end position="2015"/>
    </location>
</feature>
<dbReference type="InterPro" id="IPR009030">
    <property type="entry name" value="Growth_fac_rcpt_cys_sf"/>
</dbReference>
<dbReference type="FunFam" id="2.60.40.10:FF:000186">
    <property type="entry name" value="Hemicentin 1"/>
    <property type="match status" value="4"/>
</dbReference>
<keyword evidence="4 11" id="KW-0245">EGF-like domain</keyword>
<dbReference type="InterPro" id="IPR049883">
    <property type="entry name" value="NOTCH1_EGF-like"/>
</dbReference>
<evidence type="ECO:0000256" key="8">
    <source>
        <dbReference type="ARBA" id="ARBA00023157"/>
    </source>
</evidence>
<dbReference type="GO" id="GO:0005509">
    <property type="term" value="F:calcium ion binding"/>
    <property type="evidence" value="ECO:0007669"/>
    <property type="project" value="InterPro"/>
</dbReference>
<dbReference type="InterPro" id="IPR001881">
    <property type="entry name" value="EGF-like_Ca-bd_dom"/>
</dbReference>
<feature type="domain" description="Ig-like" evidence="14">
    <location>
        <begin position="1053"/>
        <end position="1139"/>
    </location>
</feature>
<evidence type="ECO:0000259" key="13">
    <source>
        <dbReference type="PROSITE" id="PS50026"/>
    </source>
</evidence>
<dbReference type="GO" id="GO:0007156">
    <property type="term" value="P:homophilic cell adhesion via plasma membrane adhesion molecules"/>
    <property type="evidence" value="ECO:0007669"/>
    <property type="project" value="TreeGrafter"/>
</dbReference>
<comment type="subcellular location">
    <subcellularLocation>
        <location evidence="1">Secreted</location>
        <location evidence="1">Extracellular space</location>
        <location evidence="1">Extracellular matrix</location>
    </subcellularLocation>
</comment>
<dbReference type="InterPro" id="IPR013098">
    <property type="entry name" value="Ig_I-set"/>
</dbReference>
<dbReference type="GO" id="GO:0030424">
    <property type="term" value="C:axon"/>
    <property type="evidence" value="ECO:0007669"/>
    <property type="project" value="TreeGrafter"/>
</dbReference>
<protein>
    <recommendedName>
        <fullName evidence="18">Hemicentin-2</fullName>
    </recommendedName>
</protein>
<dbReference type="InterPro" id="IPR000742">
    <property type="entry name" value="EGF"/>
</dbReference>
<dbReference type="FunFam" id="2.60.40.10:FF:000032">
    <property type="entry name" value="palladin isoform X1"/>
    <property type="match status" value="3"/>
</dbReference>
<keyword evidence="8 11" id="KW-1015">Disulfide bond</keyword>
<dbReference type="PANTHER" id="PTHR45080">
    <property type="entry name" value="CONTACTIN 5"/>
    <property type="match status" value="1"/>
</dbReference>
<feature type="domain" description="Ig-like" evidence="14">
    <location>
        <begin position="869"/>
        <end position="957"/>
    </location>
</feature>
<dbReference type="CDD" id="cd00096">
    <property type="entry name" value="Ig"/>
    <property type="match status" value="5"/>
</dbReference>
<dbReference type="InterPro" id="IPR009017">
    <property type="entry name" value="GFP"/>
</dbReference>
<feature type="domain" description="Ig-like" evidence="14">
    <location>
        <begin position="462"/>
        <end position="551"/>
    </location>
</feature>
<dbReference type="PROSITE" id="PS50026">
    <property type="entry name" value="EGF_3"/>
    <property type="match status" value="3"/>
</dbReference>
<feature type="disulfide bond" evidence="11">
    <location>
        <begin position="1980"/>
        <end position="1990"/>
    </location>
</feature>
<sequence length="2171" mass="228345">MEDLAEEVTATINGTVHFKCEAAGHPVPTVTWLWNNVPVAVSPRHRLLEGGTVLQVAAVEAGDAGSYTCVAENPAGSAEKHFALAVQEAPQIMGANPESINGIVNGSISLVCDVQSHPAADITWYKDGRVLRLGEEVTVTPGSRVLQLPRLQLSSSGTYTCVALNAAGWDEKRFILAVHGPPGIEDPQQETLDADMGSLLVLTCRVAGVPAPTVTWLKDGSPLESSPEQGLVSGGGQLQLSPLQPFHQGRYTCLARGPGAEMRKDFTVLVRVAPRIASAGVPSEHGVLEGRGVRLECRAEGQPAPQISWLKDGRPLELQPPSRARMSLDGSSLLLEGLQAADSGAYTCLAQNSVGEDARLHTLSVLVPPTIERGADDSEVVRGVPSTAVTLECRARGSPPPHVSWLKDGLPLRLSPRVALFSAGHVLRISQAQVSDAGLYTCIASSRAGVADRSFVLQIRVPPVLESPESSEEQMVAEGSDVTFTCEATGSPAPAVTWLKDGEPLARQSNRVPGGPWLSLVAVGPADAGVYSCLAVNEVGEASKAFHLLVTEPPRVEAALHPTEMSIAVGTPLELTCVVTGVPMPTVTWQKDGRLLAGPWLVSGNESTLHIETTKVADAGLYTCLAASPAGEDSRSFHVGIQAPLSIGSVGETDSITAAAGGQLILECPEDAVPPPHIEWHWEGSPLREDARRQVLAEGRFLQIRAVRAADGGEYSCRVPNALGDTSLRVQVEVHVAPEIQPGPKEARVLLNGSAVLPCWAEGWPVPRVTWRKDGRLLPLRGSNRLQLLPGGSLQINPVQVQDSGYYLCVASSPAGSDRRGLDLHVLGKQKNQVGSRLAQRTAAGLLSSVRRCAAVLCSSLPCPSAVPPTIASGPSNLTLLAQRPAALGCDAWGSPEPHVRWEKDGRPLNPHLPPGTYSLQSSGSLLIASPGPQDEGRFECIATNAAGEARKVFLVSVHVPPTIADDLTDVVVTRLSPAVLTCYASGVPPPAVSWSKEGAQLGSRGGGYRLLPTGALEIRQALPAHAGRYTCTARSAAGTARKHLRLAVHEPPALKPLPGMVMVMVNASAVLSCEASGVPRPEVTWQKDGVGIAGEPGLKVLPDGQLRILQASPGDAGTYLCVARNPSGTAAGRTRLIVQVPPVIAAGPAELAVLEGLEVLLPCAARGVPEPRVSWSREGAPVQGGGGKATVLPSGELLLRDAQEGDAGSYSCTAVNSAGRAVRVLSLSVHTLPTFTRLPRDVTLSQGERLELVCAAAGSPQPRISWTADGQPVTDGVSGQSGRSTLWREAATRADSGTYVCRAENSAGAITATAFVSVREAPIIWGDPSTYQVELPGGDVLLDCDARGHPAPLIRWSKDGVPVVAGGHLRQLRNGSLAIRAVGSADAGHYRCVAENDAGTAAKVVTLALQSECCPPMHPPFEEPPSPPDSPRPLGNSPSTAGMLRHCPRPSPRPGAPAVAVTPRAVAVHAGQRVLLHCAVAGEPTPSVEWQRDGEPLPEGPRARVLPNATLLLPAVSRRDAGSYSCLARNALGSAVAHVSLAVQGEPHRVRGSLVGAINAHELGVATLDASVLDDPRSGTAVVQSSIGSIPPAVGPLMQVLVAIIAPIYWSLAHAGGEARSGFLLTRGTFQHASQLEFATGELLRVTHLARGPDATGILLLDSVISGSVPESIGEAAVLLQDFSERYVQTGAGQLSGGSVQSFLQDGRIIRARCNHTVVYDPSAGPQPPRVQHVRASAVEASFDPASEELRFQLRASLDAGADRDQCPPGFILGPQQLYCLDIDECTEGSHICRYNQLCQNAAGTYRCACPPGYRSLGAGWPCLGTSWTLKGRYLGHRAWGHGLSPALPQFPRPAATPRLFPPSDVNECLQSPPPCAFECRNLRGSYECLCPPGRTLLPGSECGTVGADGGGVMGSTPRDTPRDPSPRRLGPNSPRGRSFYTQLALRRVAKAVGQGAQGPPCPMGFVKRNGTCTDLDECQMLNQCQHKCRNSLGSYRCVCPPGYRLLPNGKTCHDLDECTEGTIQCGSSQMCFNTRGGAQCVDAPCPAGYRRGSRPGLCVGHCTPDCGSAGPPVLQYQLLTLPLGIAAGRDVVHLAPGTALRYRPIFTLLEREPGSPFTLRTERGRGIISTLRPLRDPGTHRLKLQALAPGGQRAPSIFLLLISVSPYPY</sequence>
<dbReference type="PANTHER" id="PTHR45080:SF34">
    <property type="entry name" value="MYOSIN LIGHT CHAIN KINASE, SMOOTH MUSCLE-LIKE"/>
    <property type="match status" value="1"/>
</dbReference>
<evidence type="ECO:0000259" key="15">
    <source>
        <dbReference type="PROSITE" id="PS50993"/>
    </source>
</evidence>
<dbReference type="SMART" id="SM00408">
    <property type="entry name" value="IGc2"/>
    <property type="match status" value="16"/>
</dbReference>